<feature type="region of interest" description="Disordered" evidence="1">
    <location>
        <begin position="1"/>
        <end position="20"/>
    </location>
</feature>
<proteinExistence type="predicted"/>
<organism evidence="2 3">
    <name type="scientific">Steinernema glaseri</name>
    <dbReference type="NCBI Taxonomy" id="37863"/>
    <lineage>
        <taxon>Eukaryota</taxon>
        <taxon>Metazoa</taxon>
        <taxon>Ecdysozoa</taxon>
        <taxon>Nematoda</taxon>
        <taxon>Chromadorea</taxon>
        <taxon>Rhabditida</taxon>
        <taxon>Tylenchina</taxon>
        <taxon>Panagrolaimomorpha</taxon>
        <taxon>Strongyloidoidea</taxon>
        <taxon>Steinernematidae</taxon>
        <taxon>Steinernema</taxon>
    </lineage>
</organism>
<name>A0A1I8AKK1_9BILA</name>
<evidence type="ECO:0000256" key="1">
    <source>
        <dbReference type="SAM" id="MobiDB-lite"/>
    </source>
</evidence>
<evidence type="ECO:0000313" key="2">
    <source>
        <dbReference type="Proteomes" id="UP000095287"/>
    </source>
</evidence>
<keyword evidence="2" id="KW-1185">Reference proteome</keyword>
<evidence type="ECO:0000313" key="3">
    <source>
        <dbReference type="WBParaSite" id="L893_g6417.t1"/>
    </source>
</evidence>
<dbReference type="Proteomes" id="UP000095287">
    <property type="component" value="Unplaced"/>
</dbReference>
<accession>A0A1I8AKK1</accession>
<reference evidence="3" key="1">
    <citation type="submission" date="2016-11" db="UniProtKB">
        <authorList>
            <consortium name="WormBaseParasite"/>
        </authorList>
    </citation>
    <scope>IDENTIFICATION</scope>
</reference>
<sequence>MKLRFPYKLEGSKAQEGGRGPATLLQRTAELEKRSGRRLQRRKIKISRRDDIKHIWQEPSLGGRRRRTRLAIQSPAVRP</sequence>
<protein>
    <submittedName>
        <fullName evidence="3">Uncharacterized protein</fullName>
    </submittedName>
</protein>
<dbReference type="AlphaFoldDB" id="A0A1I8AKK1"/>
<dbReference type="WBParaSite" id="L893_g6417.t1">
    <property type="protein sequence ID" value="L893_g6417.t1"/>
    <property type="gene ID" value="L893_g6417"/>
</dbReference>